<comment type="caution">
    <text evidence="2">The sequence shown here is derived from an EMBL/GenBank/DDBJ whole genome shotgun (WGS) entry which is preliminary data.</text>
</comment>
<feature type="chain" id="PRO_5038535253" evidence="1">
    <location>
        <begin position="25"/>
        <end position="242"/>
    </location>
</feature>
<dbReference type="AlphaFoldDB" id="A0A840IMF6"/>
<keyword evidence="1" id="KW-0732">Signal</keyword>
<sequence>MGAGVRTGAVAAFAAAALALATLAAPAAADRAPDRAELEEMAGAAGPPVDPDCVEGRISTVDARWGALFAKGGEGCQRPPYVWVLRRPEPGTPGGRWSEVGQGARFGVCARELRRIPDAAGLDLDVCAPPSRRAFAPSGRRFAFKPRTLPWGASARVAGLRWSRWGGAKAVGRGTFVYADRHGDGFRAPVVVTLSALGLCGSDRTYLAKELRAVRTADAAAVRPYKARWFVQCPGVISTPGR</sequence>
<evidence type="ECO:0000313" key="3">
    <source>
        <dbReference type="Proteomes" id="UP000585272"/>
    </source>
</evidence>
<evidence type="ECO:0000313" key="2">
    <source>
        <dbReference type="EMBL" id="MBB4665040.1"/>
    </source>
</evidence>
<feature type="signal peptide" evidence="1">
    <location>
        <begin position="1"/>
        <end position="24"/>
    </location>
</feature>
<evidence type="ECO:0000256" key="1">
    <source>
        <dbReference type="SAM" id="SignalP"/>
    </source>
</evidence>
<dbReference type="Proteomes" id="UP000585272">
    <property type="component" value="Unassembled WGS sequence"/>
</dbReference>
<reference evidence="2 3" key="1">
    <citation type="submission" date="2020-08" db="EMBL/GenBank/DDBJ databases">
        <title>Genomic Encyclopedia of Archaeal and Bacterial Type Strains, Phase II (KMG-II): from individual species to whole genera.</title>
        <authorList>
            <person name="Goeker M."/>
        </authorList>
    </citation>
    <scope>NUCLEOTIDE SEQUENCE [LARGE SCALE GENOMIC DNA]</scope>
    <source>
        <strain evidence="2 3">DSM 23288</strain>
    </source>
</reference>
<accession>A0A840IMF6</accession>
<gene>
    <name evidence="2" type="ORF">BDZ31_004659</name>
</gene>
<organism evidence="2 3">
    <name type="scientific">Conexibacter arvalis</name>
    <dbReference type="NCBI Taxonomy" id="912552"/>
    <lineage>
        <taxon>Bacteria</taxon>
        <taxon>Bacillati</taxon>
        <taxon>Actinomycetota</taxon>
        <taxon>Thermoleophilia</taxon>
        <taxon>Solirubrobacterales</taxon>
        <taxon>Conexibacteraceae</taxon>
        <taxon>Conexibacter</taxon>
    </lineage>
</organism>
<name>A0A840IMF6_9ACTN</name>
<proteinExistence type="predicted"/>
<keyword evidence="3" id="KW-1185">Reference proteome</keyword>
<dbReference type="RefSeq" id="WP_183345611.1">
    <property type="nucleotide sequence ID" value="NZ_JACHNU010000010.1"/>
</dbReference>
<dbReference type="EMBL" id="JACHNU010000010">
    <property type="protein sequence ID" value="MBB4665040.1"/>
    <property type="molecule type" value="Genomic_DNA"/>
</dbReference>
<protein>
    <submittedName>
        <fullName evidence="2">Uncharacterized protein</fullName>
    </submittedName>
</protein>